<evidence type="ECO:0000256" key="4">
    <source>
        <dbReference type="ARBA" id="ARBA00023163"/>
    </source>
</evidence>
<dbReference type="HAMAP" id="MF_01553">
    <property type="entry name" value="RNApol_bact_RpoY"/>
    <property type="match status" value="1"/>
</dbReference>
<evidence type="ECO:0000256" key="2">
    <source>
        <dbReference type="ARBA" id="ARBA00022679"/>
    </source>
</evidence>
<dbReference type="InterPro" id="IPR009907">
    <property type="entry name" value="RpoY"/>
</dbReference>
<comment type="similarity">
    <text evidence="5">Belongs to the RNA polymerase subunit epsilon family.</text>
</comment>
<evidence type="ECO:0000256" key="1">
    <source>
        <dbReference type="ARBA" id="ARBA00022478"/>
    </source>
</evidence>
<dbReference type="GO" id="GO:0003677">
    <property type="term" value="F:DNA binding"/>
    <property type="evidence" value="ECO:0007669"/>
    <property type="project" value="UniProtKB-UniRule"/>
</dbReference>
<keyword evidence="4 5" id="KW-0804">Transcription</keyword>
<dbReference type="GO" id="GO:0003899">
    <property type="term" value="F:DNA-directed RNA polymerase activity"/>
    <property type="evidence" value="ECO:0007669"/>
    <property type="project" value="UniProtKB-UniRule"/>
</dbReference>
<evidence type="ECO:0000256" key="3">
    <source>
        <dbReference type="ARBA" id="ARBA00022695"/>
    </source>
</evidence>
<dbReference type="eggNOG" id="COG5503">
    <property type="taxonomic scope" value="Bacteria"/>
</dbReference>
<evidence type="ECO:0000256" key="5">
    <source>
        <dbReference type="HAMAP-Rule" id="MF_01553"/>
    </source>
</evidence>
<protein>
    <recommendedName>
        <fullName evidence="5">DNA-directed RNA polymerase subunit epsilon</fullName>
        <shortName evidence="5">RNAP epsilon subunit</shortName>
        <ecNumber evidence="5">2.7.7.6</ecNumber>
    </recommendedName>
    <alternativeName>
        <fullName evidence="5">RNA polymerase epsilon subunit</fullName>
    </alternativeName>
    <alternativeName>
        <fullName evidence="5">Transcriptase subunit epsilon</fullName>
    </alternativeName>
</protein>
<dbReference type="HOGENOM" id="CLU_187518_0_0_9"/>
<dbReference type="Proteomes" id="UP000003823">
    <property type="component" value="Unassembled WGS sequence"/>
</dbReference>
<evidence type="ECO:0000313" key="6">
    <source>
        <dbReference type="EMBL" id="EFM31988.1"/>
    </source>
</evidence>
<dbReference type="Gene3D" id="3.10.20.730">
    <property type="entry name" value="RNAP, epsilon subunit-like"/>
    <property type="match status" value="1"/>
</dbReference>
<dbReference type="AlphaFoldDB" id="E0PP03"/>
<sequence length="82" mass="9774">MKGNVMIYKVFYQETKERSPRRETTRSLYLDIDASSELEGRIAARQLVEENRPEYNIEYIELLSDKLLDYEKETGAFEITEF</sequence>
<dbReference type="Pfam" id="PF07288">
    <property type="entry name" value="RpoY"/>
    <property type="match status" value="1"/>
</dbReference>
<comment type="function">
    <text evidence="5">A non-essential component of RNA polymerase (RNAP).</text>
</comment>
<reference evidence="6 7" key="1">
    <citation type="submission" date="2010-07" db="EMBL/GenBank/DDBJ databases">
        <authorList>
            <person name="Muzny D."/>
            <person name="Qin X."/>
            <person name="Deng J."/>
            <person name="Jiang H."/>
            <person name="Liu Y."/>
            <person name="Qu J."/>
            <person name="Song X.-Z."/>
            <person name="Zhang L."/>
            <person name="Thornton R."/>
            <person name="Coyle M."/>
            <person name="Francisco L."/>
            <person name="Jackson L."/>
            <person name="Javaid M."/>
            <person name="Korchina V."/>
            <person name="Kovar C."/>
            <person name="Mata R."/>
            <person name="Mathew T."/>
            <person name="Ngo R."/>
            <person name="Nguyen L."/>
            <person name="Nguyen N."/>
            <person name="Okwuonu G."/>
            <person name="Ongeri F."/>
            <person name="Pham C."/>
            <person name="Simmons D."/>
            <person name="Wilczek-Boney K."/>
            <person name="Hale W."/>
            <person name="Jakkamsetti A."/>
            <person name="Pham P."/>
            <person name="Ruth R."/>
            <person name="San Lucas F."/>
            <person name="Warren J."/>
            <person name="Zhang J."/>
            <person name="Zhao Z."/>
            <person name="Zhou C."/>
            <person name="Zhu D."/>
            <person name="Lee S."/>
            <person name="Bess C."/>
            <person name="Blankenburg K."/>
            <person name="Forbes L."/>
            <person name="Fu Q."/>
            <person name="Gubbala S."/>
            <person name="Hirani K."/>
            <person name="Jayaseelan J.C."/>
            <person name="Lara F."/>
            <person name="Munidasa M."/>
            <person name="Palculict T."/>
            <person name="Patil S."/>
            <person name="Pu L.-L."/>
            <person name="Saada N."/>
            <person name="Tang L."/>
            <person name="Weissenberger G."/>
            <person name="Zhu Y."/>
            <person name="Hemphill L."/>
            <person name="Shang Y."/>
            <person name="Youmans B."/>
            <person name="Ayvaz T."/>
            <person name="Ross M."/>
            <person name="Santibanez J."/>
            <person name="Aqrawi P."/>
            <person name="Gross S."/>
            <person name="Joshi V."/>
            <person name="Fowler G."/>
            <person name="Nazareth L."/>
            <person name="Reid J."/>
            <person name="Worley K."/>
            <person name="Petrosino J."/>
            <person name="Highlander S."/>
            <person name="Gibbs R."/>
        </authorList>
    </citation>
    <scope>NUCLEOTIDE SEQUENCE [LARGE SCALE GENOMIC DNA]</scope>
    <source>
        <strain evidence="6 7">ATCC 6249</strain>
    </source>
</reference>
<dbReference type="NCBIfam" id="NF010188">
    <property type="entry name" value="PRK13667.1"/>
    <property type="match status" value="1"/>
</dbReference>
<dbReference type="EC" id="2.7.7.6" evidence="5"/>
<organism evidence="6 7">
    <name type="scientific">Streptococcus mitis ATCC 6249</name>
    <dbReference type="NCBI Taxonomy" id="864567"/>
    <lineage>
        <taxon>Bacteria</taxon>
        <taxon>Bacillati</taxon>
        <taxon>Bacillota</taxon>
        <taxon>Bacilli</taxon>
        <taxon>Lactobacillales</taxon>
        <taxon>Streptococcaceae</taxon>
        <taxon>Streptococcus</taxon>
        <taxon>Streptococcus mitis group</taxon>
    </lineage>
</organism>
<dbReference type="EMBL" id="AEEN01000010">
    <property type="protein sequence ID" value="EFM31988.1"/>
    <property type="molecule type" value="Genomic_DNA"/>
</dbReference>
<comment type="subunit">
    <text evidence="5">RNAP is composed of a core of 2 alpha, a beta and a beta' subunit. The core is associated with a delta subunit, and at least one of epsilon or omega. When a sigma factor is associated with the core the holoenzyme is formed, which can initiate transcription.</text>
</comment>
<comment type="caution">
    <text evidence="6">The sequence shown here is derived from an EMBL/GenBank/DDBJ whole genome shotgun (WGS) entry which is preliminary data.</text>
</comment>
<name>E0PP03_STRMT</name>
<gene>
    <name evidence="5" type="primary">rpoY</name>
    <name evidence="6" type="ORF">HMPREF8571_0270</name>
</gene>
<comment type="catalytic activity">
    <reaction evidence="5">
        <text>RNA(n) + a ribonucleoside 5'-triphosphate = RNA(n+1) + diphosphate</text>
        <dbReference type="Rhea" id="RHEA:21248"/>
        <dbReference type="Rhea" id="RHEA-COMP:14527"/>
        <dbReference type="Rhea" id="RHEA-COMP:17342"/>
        <dbReference type="ChEBI" id="CHEBI:33019"/>
        <dbReference type="ChEBI" id="CHEBI:61557"/>
        <dbReference type="ChEBI" id="CHEBI:140395"/>
        <dbReference type="EC" id="2.7.7.6"/>
    </reaction>
</comment>
<accession>E0PP03</accession>
<dbReference type="GO" id="GO:0000428">
    <property type="term" value="C:DNA-directed RNA polymerase complex"/>
    <property type="evidence" value="ECO:0007669"/>
    <property type="project" value="UniProtKB-KW"/>
</dbReference>
<keyword evidence="2 5" id="KW-0808">Transferase</keyword>
<keyword evidence="1 5" id="KW-0240">DNA-directed RNA polymerase</keyword>
<dbReference type="GO" id="GO:0006351">
    <property type="term" value="P:DNA-templated transcription"/>
    <property type="evidence" value="ECO:0007669"/>
    <property type="project" value="UniProtKB-UniRule"/>
</dbReference>
<evidence type="ECO:0000313" key="7">
    <source>
        <dbReference type="Proteomes" id="UP000003823"/>
    </source>
</evidence>
<proteinExistence type="inferred from homology"/>
<keyword evidence="3 5" id="KW-0548">Nucleotidyltransferase</keyword>